<dbReference type="InterPro" id="IPR029062">
    <property type="entry name" value="Class_I_gatase-like"/>
</dbReference>
<feature type="domain" description="Lacto-N-biose phosphorylase central" evidence="2">
    <location>
        <begin position="462"/>
        <end position="681"/>
    </location>
</feature>
<accession>A0A133Y9P7</accession>
<dbReference type="InterPro" id="IPR012711">
    <property type="entry name" value="Lacto-N-biose_phosphorylase"/>
</dbReference>
<dbReference type="Gene3D" id="2.60.40.1180">
    <property type="entry name" value="Golgi alpha-mannosidase II"/>
    <property type="match status" value="1"/>
</dbReference>
<dbReference type="InterPro" id="IPR013783">
    <property type="entry name" value="Ig-like_fold"/>
</dbReference>
<feature type="domain" description="Lacto-N-biose phosphorylase C-terminal" evidence="3">
    <location>
        <begin position="687"/>
        <end position="739"/>
    </location>
</feature>
<evidence type="ECO:0000259" key="3">
    <source>
        <dbReference type="Pfam" id="PF17386"/>
    </source>
</evidence>
<proteinExistence type="predicted"/>
<dbReference type="GO" id="GO:0004645">
    <property type="term" value="F:1,4-alpha-oligoglucan phosphorylase activity"/>
    <property type="evidence" value="ECO:0007669"/>
    <property type="project" value="InterPro"/>
</dbReference>
<protein>
    <submittedName>
        <fullName evidence="4">1,3-beta-galactosyl-N-acetylhexosamine phosphorylase</fullName>
    </submittedName>
</protein>
<gene>
    <name evidence="4" type="ORF">HMPREF1872_01086</name>
</gene>
<dbReference type="STRING" id="1497955.HMPREF1872_01086"/>
<dbReference type="InterPro" id="IPR035080">
    <property type="entry name" value="Lact_bio_phlase-like_N"/>
</dbReference>
<feature type="domain" description="Lacto-N-biose phosphorylase-like N-terminal TIM barrel" evidence="1">
    <location>
        <begin position="27"/>
        <end position="458"/>
    </location>
</feature>
<dbReference type="NCBIfam" id="TIGR02336">
    <property type="entry name" value="1,3-beta-galactosyl-N-acetylhexosamine phosphorylase"/>
    <property type="match status" value="1"/>
</dbReference>
<dbReference type="Pfam" id="PF17385">
    <property type="entry name" value="LBP_M"/>
    <property type="match status" value="1"/>
</dbReference>
<dbReference type="EMBL" id="LSCV01000035">
    <property type="protein sequence ID" value="KXB39910.1"/>
    <property type="molecule type" value="Genomic_DNA"/>
</dbReference>
<evidence type="ECO:0000259" key="2">
    <source>
        <dbReference type="Pfam" id="PF17385"/>
    </source>
</evidence>
<evidence type="ECO:0000313" key="4">
    <source>
        <dbReference type="EMBL" id="KXB39910.1"/>
    </source>
</evidence>
<dbReference type="Pfam" id="PF09508">
    <property type="entry name" value="Lact_bio_phlase"/>
    <property type="match status" value="1"/>
</dbReference>
<organism evidence="4 5">
    <name type="scientific">Amygdalobacter nucleatus</name>
    <dbReference type="NCBI Taxonomy" id="3029274"/>
    <lineage>
        <taxon>Bacteria</taxon>
        <taxon>Bacillati</taxon>
        <taxon>Bacillota</taxon>
        <taxon>Clostridia</taxon>
        <taxon>Eubacteriales</taxon>
        <taxon>Oscillospiraceae</taxon>
        <taxon>Amygdalobacter</taxon>
    </lineage>
</organism>
<dbReference type="InterPro" id="IPR035356">
    <property type="entry name" value="LBP_C"/>
</dbReference>
<comment type="caution">
    <text evidence="4">The sequence shown here is derived from an EMBL/GenBank/DDBJ whole genome shotgun (WGS) entry which is preliminary data.</text>
</comment>
<dbReference type="InterPro" id="IPR013780">
    <property type="entry name" value="Glyco_hydro_b"/>
</dbReference>
<evidence type="ECO:0000313" key="5">
    <source>
        <dbReference type="Proteomes" id="UP000070080"/>
    </source>
</evidence>
<dbReference type="Proteomes" id="UP000070080">
    <property type="component" value="Unassembled WGS sequence"/>
</dbReference>
<dbReference type="Gene3D" id="3.20.20.80">
    <property type="entry name" value="Glycosidases"/>
    <property type="match status" value="1"/>
</dbReference>
<reference evidence="5" key="1">
    <citation type="submission" date="2016-01" db="EMBL/GenBank/DDBJ databases">
        <authorList>
            <person name="Mitreva M."/>
            <person name="Pepin K.H."/>
            <person name="Mihindukulasuriya K.A."/>
            <person name="Fulton R."/>
            <person name="Fronick C."/>
            <person name="O'Laughlin M."/>
            <person name="Miner T."/>
            <person name="Herter B."/>
            <person name="Rosa B.A."/>
            <person name="Cordes M."/>
            <person name="Tomlinson C."/>
            <person name="Wollam A."/>
            <person name="Palsikar V.B."/>
            <person name="Mardis E.R."/>
            <person name="Wilson R.K."/>
        </authorList>
    </citation>
    <scope>NUCLEOTIDE SEQUENCE [LARGE SCALE GENOMIC DNA]</scope>
    <source>
        <strain evidence="5">KA00274</strain>
    </source>
</reference>
<evidence type="ECO:0000259" key="1">
    <source>
        <dbReference type="Pfam" id="PF09508"/>
    </source>
</evidence>
<dbReference type="PATRIC" id="fig|1497955.3.peg.1056"/>
<dbReference type="AlphaFoldDB" id="A0A133Y9P7"/>
<dbReference type="Gene3D" id="3.40.50.880">
    <property type="match status" value="1"/>
</dbReference>
<keyword evidence="5" id="KW-1185">Reference proteome</keyword>
<dbReference type="InterPro" id="IPR035363">
    <property type="entry name" value="LBP_M"/>
</dbReference>
<name>A0A133Y9P7_9FIRM</name>
<sequence>MQSKFCYINKIQPMGISGGKLKMQQRGLVTIPTDLDAVKETLDVYKRLGADAIRDCDGTEFPDELKNIGAKIYATYYTTRKDNQWAKANLDERQQCYIVTKFTLATSNELSIPLMTGLSPDLLEVNDHDDIKRWWEVIDRSTGDLVAADKWQYEAKTKSVIITDCKLYHEYSVSFLAYLIWDPVHMYNAVVNSWQNVEHQIPFDVRQPKTHAFTLERLRNYLEKHPYVQVVRFTTFFHLFTLVFDELRREKYVDWYGYSFSVSPYILEKFEQKVGYKFRAEYIVDQGYYNNQYRVPSKQYLDFMAFQREEVAALMKEMTDIVHSYGKEAMMFLGDHFIGCEPFMPQFQTAGVDAVVGSVGNGSTLRLISDIPGLKYTEGRFLPYFFPDSFYLGSDPVKEAKVNWVTARRAILRKPIDRIGYGGYIKLAYEHPDFIDYIADVCEEFRELSANVKNCTPFTFKRVAVLNSWGKMRAWGCHMVHHAIYHDKNYGYAGVIEALAGAPFDVNFISFNDILADPNLLKSIDLVINVGDADTAHTGGKIWETPEIGAILREFVANGGAFIGIGEPTAHQYQGRYFQLGSVLGVEEETGLTLNYDKYNQTVLSEHFILEDQLKELDFGRGKLDIFAYPDTKILAMQAKSVQLAVNEYGHGRSVYISSLPYSFANNRLLYRAILWACQAENDLHKWFSTNYNVEVHAYVENGKYCVVNNTYEPQSTTVYRGDGSKFELELAANEIKWYNL</sequence>
<dbReference type="SUPFAM" id="SSF52317">
    <property type="entry name" value="Class I glutamine amidotransferase-like"/>
    <property type="match status" value="1"/>
</dbReference>
<dbReference type="Gene3D" id="2.60.40.10">
    <property type="entry name" value="Immunoglobulins"/>
    <property type="match status" value="1"/>
</dbReference>
<dbReference type="Pfam" id="PF17386">
    <property type="entry name" value="LBP_C"/>
    <property type="match status" value="1"/>
</dbReference>